<keyword evidence="1" id="KW-0479">Metal-binding</keyword>
<keyword evidence="3" id="KW-0862">Zinc</keyword>
<sequence>MPECQAYGCQHRAGEGATKGKRFFQIPNAKKFPAKRELAMKWLHNIGTGHTVEKFNFNRKMVCEDHFTVDSFKVDLENRLLRLVERRLLKEDAVPTEFVHRTKSPGPIGAMAREERSRKRDEQKIVRHLLSPAPGIAEIDYGTNEGDHQYQDTPKKPCALVDKYVTVESTASQTDPVLVLPLSHPGNSSDAPMYGNPQLLASDHPYAATPMMNTIPIVESLVLSDNQTSSRLTLLPMAVDDMSAGEPMTPDAHHTFFDDELSDPMYVPHVSDIQIGDNTILKPLCSHTVYDEVQTKYLVPVVHSTWMEEQQRMVQLLKSRESVALIGDGRCDSPGYCAKYCGDPDLLVEKWKSILYHACNIHEWPDDPEYKMIHKCDHAPLDPHTQRKKKWIEVDSDLHEALRKVVTKKQFLRDIRMLARFMHTGALEVYHALITKYAPKRQHFAYPQMLARTALAALDHNSNVGRSQARVRKPNAQSTEEGDLMYRCAFSKQTKQWVAKPIYTEKKYDYIKPMMEAAVQRKLSGEEGPTYTPAVPNIAPCLHQQNVN</sequence>
<dbReference type="GO" id="GO:0008270">
    <property type="term" value="F:zinc ion binding"/>
    <property type="evidence" value="ECO:0007669"/>
    <property type="project" value="UniProtKB-KW"/>
</dbReference>
<feature type="compositionally biased region" description="Basic and acidic residues" evidence="6">
    <location>
        <begin position="112"/>
        <end position="121"/>
    </location>
</feature>
<dbReference type="PROSITE" id="PS50950">
    <property type="entry name" value="ZF_THAP"/>
    <property type="match status" value="1"/>
</dbReference>
<evidence type="ECO:0000313" key="9">
    <source>
        <dbReference type="Proteomes" id="UP001209878"/>
    </source>
</evidence>
<evidence type="ECO:0000256" key="5">
    <source>
        <dbReference type="PROSITE-ProRule" id="PRU00309"/>
    </source>
</evidence>
<evidence type="ECO:0000256" key="6">
    <source>
        <dbReference type="SAM" id="MobiDB-lite"/>
    </source>
</evidence>
<keyword evidence="9" id="KW-1185">Reference proteome</keyword>
<dbReference type="Proteomes" id="UP001209878">
    <property type="component" value="Unassembled WGS sequence"/>
</dbReference>
<dbReference type="EMBL" id="JAODUO010000592">
    <property type="protein sequence ID" value="KAK2177520.1"/>
    <property type="molecule type" value="Genomic_DNA"/>
</dbReference>
<dbReference type="GO" id="GO:0003677">
    <property type="term" value="F:DNA binding"/>
    <property type="evidence" value="ECO:0007669"/>
    <property type="project" value="UniProtKB-UniRule"/>
</dbReference>
<dbReference type="PANTHER" id="PTHR31751">
    <property type="entry name" value="SI:CH211-108C17.2-RELATED-RELATED"/>
    <property type="match status" value="1"/>
</dbReference>
<dbReference type="SUPFAM" id="SSF57716">
    <property type="entry name" value="Glucocorticoid receptor-like (DNA-binding domain)"/>
    <property type="match status" value="1"/>
</dbReference>
<evidence type="ECO:0000313" key="8">
    <source>
        <dbReference type="EMBL" id="KAK2177520.1"/>
    </source>
</evidence>
<evidence type="ECO:0000256" key="3">
    <source>
        <dbReference type="ARBA" id="ARBA00022833"/>
    </source>
</evidence>
<dbReference type="PANTHER" id="PTHR31751:SF42">
    <property type="entry name" value="PROTEIN CBG10204"/>
    <property type="match status" value="1"/>
</dbReference>
<reference evidence="8" key="1">
    <citation type="journal article" date="2023" name="Mol. Biol. Evol.">
        <title>Third-Generation Sequencing Reveals the Adaptive Role of the Epigenome in Three Deep-Sea Polychaetes.</title>
        <authorList>
            <person name="Perez M."/>
            <person name="Aroh O."/>
            <person name="Sun Y."/>
            <person name="Lan Y."/>
            <person name="Juniper S.K."/>
            <person name="Young C.R."/>
            <person name="Angers B."/>
            <person name="Qian P.Y."/>
        </authorList>
    </citation>
    <scope>NUCLEOTIDE SEQUENCE</scope>
    <source>
        <strain evidence="8">R07B-5</strain>
    </source>
</reference>
<proteinExistence type="predicted"/>
<dbReference type="SMART" id="SM00692">
    <property type="entry name" value="DM3"/>
    <property type="match status" value="1"/>
</dbReference>
<evidence type="ECO:0000256" key="2">
    <source>
        <dbReference type="ARBA" id="ARBA00022771"/>
    </source>
</evidence>
<dbReference type="InterPro" id="IPR006612">
    <property type="entry name" value="THAP_Znf"/>
</dbReference>
<feature type="region of interest" description="Disordered" evidence="6">
    <location>
        <begin position="99"/>
        <end position="121"/>
    </location>
</feature>
<evidence type="ECO:0000256" key="4">
    <source>
        <dbReference type="ARBA" id="ARBA00023125"/>
    </source>
</evidence>
<feature type="domain" description="THAP-type" evidence="7">
    <location>
        <begin position="1"/>
        <end position="98"/>
    </location>
</feature>
<evidence type="ECO:0000256" key="1">
    <source>
        <dbReference type="ARBA" id="ARBA00022723"/>
    </source>
</evidence>
<dbReference type="AlphaFoldDB" id="A0AAD9NPF3"/>
<accession>A0AAD9NPF3</accession>
<comment type="caution">
    <text evidence="8">The sequence shown here is derived from an EMBL/GenBank/DDBJ whole genome shotgun (WGS) entry which is preliminary data.</text>
</comment>
<dbReference type="Pfam" id="PF05485">
    <property type="entry name" value="THAP"/>
    <property type="match status" value="1"/>
</dbReference>
<evidence type="ECO:0000259" key="7">
    <source>
        <dbReference type="PROSITE" id="PS50950"/>
    </source>
</evidence>
<gene>
    <name evidence="8" type="ORF">NP493_584g00011</name>
</gene>
<dbReference type="SMART" id="SM00980">
    <property type="entry name" value="THAP"/>
    <property type="match status" value="1"/>
</dbReference>
<protein>
    <recommendedName>
        <fullName evidence="7">THAP-type domain-containing protein</fullName>
    </recommendedName>
</protein>
<organism evidence="8 9">
    <name type="scientific">Ridgeia piscesae</name>
    <name type="common">Tubeworm</name>
    <dbReference type="NCBI Taxonomy" id="27915"/>
    <lineage>
        <taxon>Eukaryota</taxon>
        <taxon>Metazoa</taxon>
        <taxon>Spiralia</taxon>
        <taxon>Lophotrochozoa</taxon>
        <taxon>Annelida</taxon>
        <taxon>Polychaeta</taxon>
        <taxon>Sedentaria</taxon>
        <taxon>Canalipalpata</taxon>
        <taxon>Sabellida</taxon>
        <taxon>Siboglinidae</taxon>
        <taxon>Ridgeia</taxon>
    </lineage>
</organism>
<name>A0AAD9NPF3_RIDPI</name>
<keyword evidence="2 5" id="KW-0863">Zinc-finger</keyword>
<keyword evidence="4 5" id="KW-0238">DNA-binding</keyword>